<comment type="catalytic activity">
    <reaction evidence="27">
        <text>octadecanoyl-CoA + oxidized [electron-transfer flavoprotein] + H(+) = (2E)-octadecenoyl-CoA + reduced [electron-transfer flavoprotein]</text>
        <dbReference type="Rhea" id="RHEA:47240"/>
        <dbReference type="Rhea" id="RHEA-COMP:10685"/>
        <dbReference type="Rhea" id="RHEA-COMP:10686"/>
        <dbReference type="ChEBI" id="CHEBI:15378"/>
        <dbReference type="ChEBI" id="CHEBI:57394"/>
        <dbReference type="ChEBI" id="CHEBI:57692"/>
        <dbReference type="ChEBI" id="CHEBI:58307"/>
        <dbReference type="ChEBI" id="CHEBI:71412"/>
    </reaction>
    <physiologicalReaction direction="left-to-right" evidence="27">
        <dbReference type="Rhea" id="RHEA:47241"/>
    </physiologicalReaction>
</comment>
<evidence type="ECO:0000256" key="22">
    <source>
        <dbReference type="ARBA" id="ARBA00047916"/>
    </source>
</evidence>
<dbReference type="CDD" id="cd01161">
    <property type="entry name" value="VLCAD"/>
    <property type="match status" value="1"/>
</dbReference>
<dbReference type="InterPro" id="IPR046373">
    <property type="entry name" value="Acyl-CoA_Oxase/DH_mid-dom_sf"/>
</dbReference>
<evidence type="ECO:0000256" key="13">
    <source>
        <dbReference type="ARBA" id="ARBA00023002"/>
    </source>
</evidence>
<protein>
    <recommendedName>
        <fullName evidence="18">Very long-chain specific acyl-CoA dehydrogenase, mitochondrial</fullName>
        <ecNumber evidence="17">1.3.8.9</ecNumber>
    </recommendedName>
</protein>
<dbReference type="GO" id="GO:0006631">
    <property type="term" value="P:fatty acid metabolic process"/>
    <property type="evidence" value="ECO:0007669"/>
    <property type="project" value="UniProtKB-KW"/>
</dbReference>
<dbReference type="PROSITE" id="PS00072">
    <property type="entry name" value="ACYL_COA_DH_1"/>
    <property type="match status" value="1"/>
</dbReference>
<keyword evidence="15" id="KW-0496">Mitochondrion</keyword>
<comment type="function">
    <text evidence="19">Very long-chain specific acyl-CoA dehydrogenase is one of the acyl-CoA dehydrogenases that catalyze the first step of mitochondrial fatty acid beta-oxidation, an aerobic process breaking down fatty acids into acetyl-CoA and allowing the production of energy from fats. The first step of fatty acid beta-oxidation consists in the removal of one hydrogen from C-2 and C-3 of the straight-chain fatty acyl-CoA thioester, resulting in the formation of trans-2-enoyl-CoA. Among the different mitochondrial acyl-CoA dehydrogenases, very long-chain specific acyl-CoA dehydrogenase acts specifically on acyl-CoAs with saturated 12 to 24 carbons long primary chains.</text>
</comment>
<dbReference type="Pfam" id="PF00441">
    <property type="entry name" value="Acyl-CoA_dh_1"/>
    <property type="match status" value="1"/>
</dbReference>
<comment type="catalytic activity">
    <reaction evidence="22">
        <text>oxidized [electron-transfer flavoprotein] + hexadecanoyl-CoA + H(+) = (2E)-hexadecenoyl-CoA + reduced [electron-transfer flavoprotein]</text>
        <dbReference type="Rhea" id="RHEA:43448"/>
        <dbReference type="Rhea" id="RHEA-COMP:10685"/>
        <dbReference type="Rhea" id="RHEA-COMP:10686"/>
        <dbReference type="ChEBI" id="CHEBI:15378"/>
        <dbReference type="ChEBI" id="CHEBI:57379"/>
        <dbReference type="ChEBI" id="CHEBI:57692"/>
        <dbReference type="ChEBI" id="CHEBI:58307"/>
        <dbReference type="ChEBI" id="CHEBI:61526"/>
    </reaction>
    <physiologicalReaction direction="left-to-right" evidence="22">
        <dbReference type="Rhea" id="RHEA:43449"/>
    </physiologicalReaction>
</comment>
<organism evidence="35">
    <name type="scientific">Nippostrongylus brasiliensis</name>
    <name type="common">Rat hookworm</name>
    <dbReference type="NCBI Taxonomy" id="27835"/>
    <lineage>
        <taxon>Eukaryota</taxon>
        <taxon>Metazoa</taxon>
        <taxon>Ecdysozoa</taxon>
        <taxon>Nematoda</taxon>
        <taxon>Chromadorea</taxon>
        <taxon>Rhabditida</taxon>
        <taxon>Rhabditina</taxon>
        <taxon>Rhabditomorpha</taxon>
        <taxon>Strongyloidea</taxon>
        <taxon>Heligmosomidae</taxon>
        <taxon>Nippostrongylus</taxon>
    </lineage>
</organism>
<comment type="subunit">
    <text evidence="20">Homodimer. Homodimerizes after import into the mitochondrion.</text>
</comment>
<dbReference type="PANTHER" id="PTHR43884:SF11">
    <property type="entry name" value="VERY LONG-CHAIN SPECIFIC ACYL-COA DEHYDROGENASE, MITOCHONDRIAL"/>
    <property type="match status" value="1"/>
</dbReference>
<evidence type="ECO:0000256" key="19">
    <source>
        <dbReference type="ARBA" id="ARBA00045422"/>
    </source>
</evidence>
<dbReference type="PANTHER" id="PTHR43884">
    <property type="entry name" value="ACYL-COA DEHYDROGENASE"/>
    <property type="match status" value="1"/>
</dbReference>
<evidence type="ECO:0000256" key="11">
    <source>
        <dbReference type="ARBA" id="ARBA00022946"/>
    </source>
</evidence>
<evidence type="ECO:0000256" key="27">
    <source>
        <dbReference type="ARBA" id="ARBA00049224"/>
    </source>
</evidence>
<evidence type="ECO:0000256" key="2">
    <source>
        <dbReference type="ARBA" id="ARBA00004637"/>
    </source>
</evidence>
<dbReference type="Gene3D" id="2.40.110.10">
    <property type="entry name" value="Butyryl-CoA Dehydrogenase, subunit A, domain 2"/>
    <property type="match status" value="1"/>
</dbReference>
<evidence type="ECO:0000256" key="17">
    <source>
        <dbReference type="ARBA" id="ARBA00039034"/>
    </source>
</evidence>
<evidence type="ECO:0000256" key="12">
    <source>
        <dbReference type="ARBA" id="ARBA00022990"/>
    </source>
</evidence>
<comment type="subcellular location">
    <subcellularLocation>
        <location evidence="2">Mitochondrion inner membrane</location>
        <topology evidence="2">Peripheral membrane protein</topology>
    </subcellularLocation>
</comment>
<evidence type="ECO:0000256" key="26">
    <source>
        <dbReference type="ARBA" id="ARBA00049140"/>
    </source>
</evidence>
<dbReference type="Gene3D" id="1.20.140.10">
    <property type="entry name" value="Butyryl-CoA Dehydrogenase, subunit A, domain 3"/>
    <property type="match status" value="2"/>
</dbReference>
<keyword evidence="9 28" id="KW-0274">FAD</keyword>
<name>A0A158QX31_NIPBR</name>
<evidence type="ECO:0000259" key="32">
    <source>
        <dbReference type="Pfam" id="PF21343"/>
    </source>
</evidence>
<dbReference type="InterPro" id="IPR049448">
    <property type="entry name" value="ACAD9/ACADV-like_C"/>
</dbReference>
<evidence type="ECO:0000313" key="35">
    <source>
        <dbReference type="WBParaSite" id="NBR_0000617001-mRNA-1"/>
    </source>
</evidence>
<comment type="catalytic activity">
    <reaction evidence="24">
        <text>tetradecanoyl-CoA + oxidized [electron-transfer flavoprotein] + H(+) = (2E)-tetradecenoyl-CoA + reduced [electron-transfer flavoprotein]</text>
        <dbReference type="Rhea" id="RHEA:47316"/>
        <dbReference type="Rhea" id="RHEA-COMP:10685"/>
        <dbReference type="Rhea" id="RHEA-COMP:10686"/>
        <dbReference type="ChEBI" id="CHEBI:15378"/>
        <dbReference type="ChEBI" id="CHEBI:57385"/>
        <dbReference type="ChEBI" id="CHEBI:57692"/>
        <dbReference type="ChEBI" id="CHEBI:58307"/>
        <dbReference type="ChEBI" id="CHEBI:61405"/>
    </reaction>
    <physiologicalReaction direction="left-to-right" evidence="24">
        <dbReference type="Rhea" id="RHEA:47317"/>
    </physiologicalReaction>
</comment>
<feature type="domain" description="Acyl-CoA oxidase/dehydrogenase middle" evidence="30">
    <location>
        <begin position="182"/>
        <end position="283"/>
    </location>
</feature>
<dbReference type="GO" id="GO:0017099">
    <property type="term" value="F:very-long-chain fatty acyl-CoA dehydrogenase activity"/>
    <property type="evidence" value="ECO:0007669"/>
    <property type="project" value="UniProtKB-EC"/>
</dbReference>
<comment type="catalytic activity">
    <reaction evidence="23">
        <text>tetracosanoyl-CoA + oxidized [electron-transfer flavoprotein] + H(+) = (2E)-tetracosenoyl-CoA + reduced [electron-transfer flavoprotein]</text>
        <dbReference type="Rhea" id="RHEA:47232"/>
        <dbReference type="Rhea" id="RHEA-COMP:10685"/>
        <dbReference type="Rhea" id="RHEA-COMP:10686"/>
        <dbReference type="ChEBI" id="CHEBI:15378"/>
        <dbReference type="ChEBI" id="CHEBI:57692"/>
        <dbReference type="ChEBI" id="CHEBI:58307"/>
        <dbReference type="ChEBI" id="CHEBI:65052"/>
        <dbReference type="ChEBI" id="CHEBI:74693"/>
    </reaction>
    <physiologicalReaction direction="left-to-right" evidence="23">
        <dbReference type="Rhea" id="RHEA:47233"/>
    </physiologicalReaction>
</comment>
<comment type="catalytic activity">
    <reaction evidence="25">
        <text>a very-long-chain 2,3-saturated fatty acyl-CoA + oxidized [electron-transfer flavoprotein] + H(+) = a very-long-chain (2E)-enoyl-CoA + reduced [electron-transfer flavoprotein]</text>
        <dbReference type="Rhea" id="RHEA:19181"/>
        <dbReference type="Rhea" id="RHEA-COMP:10685"/>
        <dbReference type="Rhea" id="RHEA-COMP:10686"/>
        <dbReference type="ChEBI" id="CHEBI:15378"/>
        <dbReference type="ChEBI" id="CHEBI:57692"/>
        <dbReference type="ChEBI" id="CHEBI:58307"/>
        <dbReference type="ChEBI" id="CHEBI:83724"/>
        <dbReference type="ChEBI" id="CHEBI:83728"/>
        <dbReference type="EC" id="1.3.8.9"/>
    </reaction>
    <physiologicalReaction direction="left-to-right" evidence="25">
        <dbReference type="Rhea" id="RHEA:19182"/>
    </physiologicalReaction>
</comment>
<dbReference type="GO" id="GO:0005743">
    <property type="term" value="C:mitochondrial inner membrane"/>
    <property type="evidence" value="ECO:0007669"/>
    <property type="project" value="UniProtKB-SubCell"/>
</dbReference>
<dbReference type="Pfam" id="PF21343">
    <property type="entry name" value="ACAD9-ACADV_C"/>
    <property type="match status" value="1"/>
</dbReference>
<dbReference type="Gene3D" id="1.10.540.10">
    <property type="entry name" value="Acyl-CoA dehydrogenase/oxidase, N-terminal domain"/>
    <property type="match status" value="1"/>
</dbReference>
<reference evidence="33 34" key="2">
    <citation type="submission" date="2018-11" db="EMBL/GenBank/DDBJ databases">
        <authorList>
            <consortium name="Pathogen Informatics"/>
        </authorList>
    </citation>
    <scope>NUCLEOTIDE SEQUENCE [LARGE SCALE GENOMIC DNA]</scope>
</reference>
<keyword evidence="16" id="KW-0472">Membrane</keyword>
<evidence type="ECO:0000256" key="14">
    <source>
        <dbReference type="ARBA" id="ARBA00023098"/>
    </source>
</evidence>
<keyword evidence="7" id="KW-0999">Mitochondrion inner membrane</keyword>
<evidence type="ECO:0000256" key="8">
    <source>
        <dbReference type="ARBA" id="ARBA00022799"/>
    </source>
</evidence>
<evidence type="ECO:0000256" key="23">
    <source>
        <dbReference type="ARBA" id="ARBA00048086"/>
    </source>
</evidence>
<feature type="domain" description="Acyl-CoA dehydrogenase/oxidase C-terminal" evidence="29">
    <location>
        <begin position="295"/>
        <end position="441"/>
    </location>
</feature>
<feature type="domain" description="Acyl-CoA dehydrogenase/oxidase N-terminal" evidence="31">
    <location>
        <begin position="71"/>
        <end position="177"/>
    </location>
</feature>
<keyword evidence="34" id="KW-1185">Reference proteome</keyword>
<dbReference type="FunFam" id="1.10.540.10:FF:000001">
    <property type="entry name" value="Very long-chain-specific acyl-CoA dehydrogenase, mitochondrial"/>
    <property type="match status" value="1"/>
</dbReference>
<keyword evidence="5" id="KW-0597">Phosphoprotein</keyword>
<evidence type="ECO:0000256" key="16">
    <source>
        <dbReference type="ARBA" id="ARBA00023136"/>
    </source>
</evidence>
<dbReference type="AlphaFoldDB" id="A0A158QX31"/>
<evidence type="ECO:0000256" key="4">
    <source>
        <dbReference type="ARBA" id="ARBA00009347"/>
    </source>
</evidence>
<evidence type="ECO:0000256" key="28">
    <source>
        <dbReference type="RuleBase" id="RU362125"/>
    </source>
</evidence>
<dbReference type="Proteomes" id="UP000271162">
    <property type="component" value="Unassembled WGS sequence"/>
</dbReference>
<keyword evidence="10" id="KW-0276">Fatty acid metabolism</keyword>
<comment type="pathway">
    <text evidence="3">Lipid metabolism; mitochondrial fatty acid beta-oxidation.</text>
</comment>
<dbReference type="PROSITE" id="PS00073">
    <property type="entry name" value="ACYL_COA_DH_2"/>
    <property type="match status" value="1"/>
</dbReference>
<dbReference type="GO" id="GO:0000062">
    <property type="term" value="F:fatty-acyl-CoA binding"/>
    <property type="evidence" value="ECO:0007669"/>
    <property type="project" value="TreeGrafter"/>
</dbReference>
<accession>A0A158QX31</accession>
<evidence type="ECO:0000256" key="20">
    <source>
        <dbReference type="ARBA" id="ARBA00046812"/>
    </source>
</evidence>
<keyword evidence="13 28" id="KW-0560">Oxidoreductase</keyword>
<feature type="domain" description="ACAD9/ACADV-like C-terminal" evidence="32">
    <location>
        <begin position="490"/>
        <end position="607"/>
    </location>
</feature>
<evidence type="ECO:0000256" key="18">
    <source>
        <dbReference type="ARBA" id="ARBA00040902"/>
    </source>
</evidence>
<comment type="cofactor">
    <cofactor evidence="1 28">
        <name>FAD</name>
        <dbReference type="ChEBI" id="CHEBI:57692"/>
    </cofactor>
</comment>
<dbReference type="InterPro" id="IPR009075">
    <property type="entry name" value="AcylCo_DH/oxidase_C"/>
</dbReference>
<evidence type="ECO:0000256" key="21">
    <source>
        <dbReference type="ARBA" id="ARBA00047893"/>
    </source>
</evidence>
<dbReference type="SUPFAM" id="SSF47203">
    <property type="entry name" value="Acyl-CoA dehydrogenase C-terminal domain-like"/>
    <property type="match status" value="1"/>
</dbReference>
<dbReference type="InterPro" id="IPR006089">
    <property type="entry name" value="Acyl-CoA_DH_CS"/>
</dbReference>
<keyword evidence="14" id="KW-0443">Lipid metabolism</keyword>
<keyword evidence="8" id="KW-0702">S-nitrosylation</keyword>
<evidence type="ECO:0000313" key="33">
    <source>
        <dbReference type="EMBL" id="VDL69760.1"/>
    </source>
</evidence>
<sequence>MLSTLAKSALRPASKAVRSAALSTAAAKPKEKDTKAPESQSFCMNLFRGRAVTEQIFPYPLNLNDDQRETLHMIISPTEKFLEEVNDVTKNDKTAAIPMEVLKQFAELGAFGAVVPPEYEGAGMCNSQMARLAELVGAHDLGLGVVMGAHQSIGYKGILLYGTDAQKAKYLPDLATGRKFAAFCLTEPSSGSDANSIRSTAVKSEDGKHYILNGGKIWISNGGFADVFTVFAQTPVKTADGGTKNKVSAFIVERNFGGITSGPQEEKMGIKGSNTTEVHFDNVKIPVENLLGAEGEGFKVAMNILNNGRFGIPAACTGAMKHCIQKTVNHVTQRVQFGQTLQEFFNVKEKLANMVARHYATESLVYLLAANMDRGIKEYQLEAAIAKVAASENAWWVCDEAIQLHGGMGFMKDTGLERVLRDLRIFRIFEGANDVMRLFVALTGAQHAGKHLQQVAKEIKSGGISTLFGQVMKRATGGSTGSDFASVVDPSLKHSASQLDECIKEFGKTVENLLIKYKKGIVDRQYELIRVADAAIDIYSMIATISRCTHSCKNNASSAAHEKDVAIYFCNIASRRALAHLKEAAHGNEEDVKLIDSIAKDVCKNGGLPMQHPVDI</sequence>
<evidence type="ECO:0000256" key="24">
    <source>
        <dbReference type="ARBA" id="ARBA00049038"/>
    </source>
</evidence>
<keyword evidence="6 28" id="KW-0285">Flavoprotein</keyword>
<evidence type="ECO:0000259" key="31">
    <source>
        <dbReference type="Pfam" id="PF02771"/>
    </source>
</evidence>
<dbReference type="EC" id="1.3.8.9" evidence="17"/>
<evidence type="ECO:0000256" key="3">
    <source>
        <dbReference type="ARBA" id="ARBA00005198"/>
    </source>
</evidence>
<dbReference type="Pfam" id="PF02771">
    <property type="entry name" value="Acyl-CoA_dh_N"/>
    <property type="match status" value="1"/>
</dbReference>
<evidence type="ECO:0000256" key="9">
    <source>
        <dbReference type="ARBA" id="ARBA00022827"/>
    </source>
</evidence>
<evidence type="ECO:0000256" key="6">
    <source>
        <dbReference type="ARBA" id="ARBA00022630"/>
    </source>
</evidence>
<evidence type="ECO:0000256" key="25">
    <source>
        <dbReference type="ARBA" id="ARBA00049050"/>
    </source>
</evidence>
<comment type="similarity">
    <text evidence="4 28">Belongs to the acyl-CoA dehydrogenase family.</text>
</comment>
<keyword evidence="11" id="KW-0809">Transit peptide</keyword>
<dbReference type="SUPFAM" id="SSF56645">
    <property type="entry name" value="Acyl-CoA dehydrogenase NM domain-like"/>
    <property type="match status" value="1"/>
</dbReference>
<dbReference type="InterPro" id="IPR037069">
    <property type="entry name" value="AcylCoA_DH/ox_N_sf"/>
</dbReference>
<dbReference type="STRING" id="27835.A0A158QX31"/>
<evidence type="ECO:0000256" key="7">
    <source>
        <dbReference type="ARBA" id="ARBA00022792"/>
    </source>
</evidence>
<evidence type="ECO:0000256" key="5">
    <source>
        <dbReference type="ARBA" id="ARBA00022553"/>
    </source>
</evidence>
<evidence type="ECO:0000313" key="34">
    <source>
        <dbReference type="Proteomes" id="UP000271162"/>
    </source>
</evidence>
<gene>
    <name evidence="33" type="ORF">NBR_LOCUS6171</name>
</gene>
<proteinExistence type="inferred from homology"/>
<dbReference type="Pfam" id="PF02770">
    <property type="entry name" value="Acyl-CoA_dh_M"/>
    <property type="match status" value="1"/>
</dbReference>
<evidence type="ECO:0000256" key="15">
    <source>
        <dbReference type="ARBA" id="ARBA00023128"/>
    </source>
</evidence>
<evidence type="ECO:0000259" key="29">
    <source>
        <dbReference type="Pfam" id="PF00441"/>
    </source>
</evidence>
<dbReference type="FunFam" id="1.20.140.10:FF:000008">
    <property type="entry name" value="acyl-CoA dehydrogenase family member 9, mitochondrial"/>
    <property type="match status" value="1"/>
</dbReference>
<dbReference type="FunFam" id="2.40.110.10:FF:000006">
    <property type="entry name" value="very long-chain specific acyl-CoA dehydrogenase, mitochondrial"/>
    <property type="match status" value="1"/>
</dbReference>
<comment type="catalytic activity">
    <reaction evidence="21">
        <text>dodecanoyl-CoA + oxidized [electron-transfer flavoprotein] + H(+) = (2E)-dodecenoyl-CoA + reduced [electron-transfer flavoprotein]</text>
        <dbReference type="Rhea" id="RHEA:47296"/>
        <dbReference type="Rhea" id="RHEA-COMP:10685"/>
        <dbReference type="Rhea" id="RHEA-COMP:10686"/>
        <dbReference type="ChEBI" id="CHEBI:15378"/>
        <dbReference type="ChEBI" id="CHEBI:57330"/>
        <dbReference type="ChEBI" id="CHEBI:57375"/>
        <dbReference type="ChEBI" id="CHEBI:57692"/>
        <dbReference type="ChEBI" id="CHEBI:58307"/>
    </reaction>
    <physiologicalReaction direction="left-to-right" evidence="21">
        <dbReference type="Rhea" id="RHEA:47297"/>
    </physiologicalReaction>
</comment>
<dbReference type="EMBL" id="UYSL01019782">
    <property type="protein sequence ID" value="VDL69760.1"/>
    <property type="molecule type" value="Genomic_DNA"/>
</dbReference>
<dbReference type="InterPro" id="IPR006091">
    <property type="entry name" value="Acyl-CoA_Oxase/DH_mid-dom"/>
</dbReference>
<evidence type="ECO:0000256" key="10">
    <source>
        <dbReference type="ARBA" id="ARBA00022832"/>
    </source>
</evidence>
<reference evidence="35" key="1">
    <citation type="submission" date="2016-04" db="UniProtKB">
        <authorList>
            <consortium name="WormBaseParasite"/>
        </authorList>
    </citation>
    <scope>IDENTIFICATION</scope>
</reference>
<dbReference type="InterPro" id="IPR036250">
    <property type="entry name" value="AcylCo_DH-like_C"/>
</dbReference>
<dbReference type="OMA" id="NAFMGLR"/>
<comment type="catalytic activity">
    <reaction evidence="26">
        <text>eicosanoyl-CoA + oxidized [electron-transfer flavoprotein] + H(+) = (2E)-eicosenoyl-CoA + reduced [electron-transfer flavoprotein]</text>
        <dbReference type="Rhea" id="RHEA:47236"/>
        <dbReference type="Rhea" id="RHEA-COMP:10685"/>
        <dbReference type="Rhea" id="RHEA-COMP:10686"/>
        <dbReference type="ChEBI" id="CHEBI:15378"/>
        <dbReference type="ChEBI" id="CHEBI:57380"/>
        <dbReference type="ChEBI" id="CHEBI:57692"/>
        <dbReference type="ChEBI" id="CHEBI:58307"/>
        <dbReference type="ChEBI" id="CHEBI:74691"/>
    </reaction>
    <physiologicalReaction direction="left-to-right" evidence="26">
        <dbReference type="Rhea" id="RHEA:47237"/>
    </physiologicalReaction>
</comment>
<dbReference type="InterPro" id="IPR013786">
    <property type="entry name" value="AcylCoA_DH/ox_N"/>
</dbReference>
<dbReference type="GO" id="GO:0050660">
    <property type="term" value="F:flavin adenine dinucleotide binding"/>
    <property type="evidence" value="ECO:0007669"/>
    <property type="project" value="InterPro"/>
</dbReference>
<dbReference type="WBParaSite" id="NBR_0000617001-mRNA-1">
    <property type="protein sequence ID" value="NBR_0000617001-mRNA-1"/>
    <property type="gene ID" value="NBR_0000617001"/>
</dbReference>
<dbReference type="InterPro" id="IPR009100">
    <property type="entry name" value="AcylCoA_DH/oxidase_NM_dom_sf"/>
</dbReference>
<evidence type="ECO:0000259" key="30">
    <source>
        <dbReference type="Pfam" id="PF02770"/>
    </source>
</evidence>
<keyword evidence="12" id="KW-0007">Acetylation</keyword>
<evidence type="ECO:0000256" key="1">
    <source>
        <dbReference type="ARBA" id="ARBA00001974"/>
    </source>
</evidence>